<reference evidence="1 2" key="1">
    <citation type="submission" date="2021-06" db="EMBL/GenBank/DDBJ databases">
        <title>Caerostris extrusa draft genome.</title>
        <authorList>
            <person name="Kono N."/>
            <person name="Arakawa K."/>
        </authorList>
    </citation>
    <scope>NUCLEOTIDE SEQUENCE [LARGE SCALE GENOMIC DNA]</scope>
</reference>
<accession>A0AAV4VVR0</accession>
<comment type="caution">
    <text evidence="1">The sequence shown here is derived from an EMBL/GenBank/DDBJ whole genome shotgun (WGS) entry which is preliminary data.</text>
</comment>
<proteinExistence type="predicted"/>
<name>A0AAV4VVR0_CAEEX</name>
<dbReference type="Proteomes" id="UP001054945">
    <property type="component" value="Unassembled WGS sequence"/>
</dbReference>
<protein>
    <submittedName>
        <fullName evidence="1">Heat shock protein 12A</fullName>
    </submittedName>
</protein>
<evidence type="ECO:0000313" key="2">
    <source>
        <dbReference type="Proteomes" id="UP001054945"/>
    </source>
</evidence>
<dbReference type="AlphaFoldDB" id="A0AAV4VVR0"/>
<dbReference type="EMBL" id="BPLR01015229">
    <property type="protein sequence ID" value="GIY74541.1"/>
    <property type="molecule type" value="Genomic_DNA"/>
</dbReference>
<keyword evidence="2" id="KW-1185">Reference proteome</keyword>
<keyword evidence="1" id="KW-0346">Stress response</keyword>
<organism evidence="1 2">
    <name type="scientific">Caerostris extrusa</name>
    <name type="common">Bark spider</name>
    <name type="synonym">Caerostris bankana</name>
    <dbReference type="NCBI Taxonomy" id="172846"/>
    <lineage>
        <taxon>Eukaryota</taxon>
        <taxon>Metazoa</taxon>
        <taxon>Ecdysozoa</taxon>
        <taxon>Arthropoda</taxon>
        <taxon>Chelicerata</taxon>
        <taxon>Arachnida</taxon>
        <taxon>Araneae</taxon>
        <taxon>Araneomorphae</taxon>
        <taxon>Entelegynae</taxon>
        <taxon>Araneoidea</taxon>
        <taxon>Araneidae</taxon>
        <taxon>Caerostris</taxon>
    </lineage>
</organism>
<gene>
    <name evidence="1" type="primary">Hspa12a_4</name>
    <name evidence="1" type="ORF">CEXT_564861</name>
</gene>
<sequence>MQTVAMRVIVLRKKNKQIAHLHYENQRRLNSNCDYTTKNTLDILQSRGNIAICNFENSCDSLDISTNNKNHANCEPLYAVVKKFSSNKTQLLNNDGEDHCQETNVDSSYVAQTYKISENCTNRTLAYFGCSETIRTSINKRDDFKINPALYICEVNNSLVVQKDEHKKDGVTFNNISNQKLCLKTALLKTIQEAPAQILIILGHWTKRNTTEIQNVKISQPQQISIIYNQGTDKNSSEVIVESNKSLKSNIKDTEKKFMYENDVLDFGENSSNTSITDLQSEHINECYNVKLDAPEEVIVAGFHDFCHTMLSLEDGCEIQETGTIKRRPGYKEKKDETY</sequence>
<evidence type="ECO:0000313" key="1">
    <source>
        <dbReference type="EMBL" id="GIY74541.1"/>
    </source>
</evidence>